<reference evidence="2" key="1">
    <citation type="journal article" date="2023" name="Front. Plant Sci.">
        <title>Chromosomal-level genome assembly of Melastoma candidum provides insights into trichome evolution.</title>
        <authorList>
            <person name="Zhong Y."/>
            <person name="Wu W."/>
            <person name="Sun C."/>
            <person name="Zou P."/>
            <person name="Liu Y."/>
            <person name="Dai S."/>
            <person name="Zhou R."/>
        </authorList>
    </citation>
    <scope>NUCLEOTIDE SEQUENCE [LARGE SCALE GENOMIC DNA]</scope>
</reference>
<organism evidence="1 2">
    <name type="scientific">Melastoma candidum</name>
    <dbReference type="NCBI Taxonomy" id="119954"/>
    <lineage>
        <taxon>Eukaryota</taxon>
        <taxon>Viridiplantae</taxon>
        <taxon>Streptophyta</taxon>
        <taxon>Embryophyta</taxon>
        <taxon>Tracheophyta</taxon>
        <taxon>Spermatophyta</taxon>
        <taxon>Magnoliopsida</taxon>
        <taxon>eudicotyledons</taxon>
        <taxon>Gunneridae</taxon>
        <taxon>Pentapetalae</taxon>
        <taxon>rosids</taxon>
        <taxon>malvids</taxon>
        <taxon>Myrtales</taxon>
        <taxon>Melastomataceae</taxon>
        <taxon>Melastomatoideae</taxon>
        <taxon>Melastomateae</taxon>
        <taxon>Melastoma</taxon>
    </lineage>
</organism>
<comment type="caution">
    <text evidence="1">The sequence shown here is derived from an EMBL/GenBank/DDBJ whole genome shotgun (WGS) entry which is preliminary data.</text>
</comment>
<protein>
    <submittedName>
        <fullName evidence="1">Uncharacterized protein</fullName>
    </submittedName>
</protein>
<proteinExistence type="predicted"/>
<accession>A0ACB9M6P0</accession>
<keyword evidence="2" id="KW-1185">Reference proteome</keyword>
<dbReference type="Proteomes" id="UP001057402">
    <property type="component" value="Chromosome 10"/>
</dbReference>
<gene>
    <name evidence="1" type="ORF">MLD38_033246</name>
</gene>
<dbReference type="EMBL" id="CM042889">
    <property type="protein sequence ID" value="KAI4319671.1"/>
    <property type="molecule type" value="Genomic_DNA"/>
</dbReference>
<name>A0ACB9M6P0_9MYRT</name>
<evidence type="ECO:0000313" key="2">
    <source>
        <dbReference type="Proteomes" id="UP001057402"/>
    </source>
</evidence>
<sequence>MVMSGASSSESVSYSDSSSSSSSSSGSKETSSCRISRFLSLILFISFSFRPVLPPALLLECRHNLCLPYTLMIRSYLILIVDTALGQTPKPGLSFLHSSVRFLHESSRHKKAFSRPRPPSPS</sequence>
<evidence type="ECO:0000313" key="1">
    <source>
        <dbReference type="EMBL" id="KAI4319671.1"/>
    </source>
</evidence>